<dbReference type="Pfam" id="PF07715">
    <property type="entry name" value="Plug"/>
    <property type="match status" value="1"/>
</dbReference>
<evidence type="ECO:0000256" key="5">
    <source>
        <dbReference type="ARBA" id="ARBA00022692"/>
    </source>
</evidence>
<feature type="chain" id="PRO_5036932606" evidence="12">
    <location>
        <begin position="43"/>
        <end position="1144"/>
    </location>
</feature>
<keyword evidence="7 11" id="KW-0798">TonB box</keyword>
<dbReference type="EMBL" id="DYUD01000023">
    <property type="protein sequence ID" value="HJG89366.1"/>
    <property type="molecule type" value="Genomic_DNA"/>
</dbReference>
<dbReference type="Gene3D" id="2.170.130.10">
    <property type="entry name" value="TonB-dependent receptor, plug domain"/>
    <property type="match status" value="1"/>
</dbReference>
<dbReference type="Gene3D" id="2.60.40.1120">
    <property type="entry name" value="Carboxypeptidase-like, regulatory domain"/>
    <property type="match status" value="1"/>
</dbReference>
<evidence type="ECO:0000256" key="1">
    <source>
        <dbReference type="ARBA" id="ARBA00004571"/>
    </source>
</evidence>
<dbReference type="InterPro" id="IPR039426">
    <property type="entry name" value="TonB-dep_rcpt-like"/>
</dbReference>
<dbReference type="InterPro" id="IPR000531">
    <property type="entry name" value="Beta-barrel_TonB"/>
</dbReference>
<dbReference type="Pfam" id="PF00593">
    <property type="entry name" value="TonB_dep_Rec_b-barrel"/>
    <property type="match status" value="1"/>
</dbReference>
<feature type="domain" description="Secretin/TonB short N-terminal" evidence="13">
    <location>
        <begin position="67"/>
        <end position="117"/>
    </location>
</feature>
<dbReference type="NCBIfam" id="TIGR04056">
    <property type="entry name" value="OMP_RagA_SusC"/>
    <property type="match status" value="1"/>
</dbReference>
<reference evidence="14" key="2">
    <citation type="submission" date="2021-09" db="EMBL/GenBank/DDBJ databases">
        <authorList>
            <person name="Gilroy R."/>
        </authorList>
    </citation>
    <scope>NUCLEOTIDE SEQUENCE</scope>
    <source>
        <strain evidence="14">CHK121-7720</strain>
    </source>
</reference>
<dbReference type="SUPFAM" id="SSF49464">
    <property type="entry name" value="Carboxypeptidase regulatory domain-like"/>
    <property type="match status" value="1"/>
</dbReference>
<evidence type="ECO:0000256" key="7">
    <source>
        <dbReference type="ARBA" id="ARBA00023077"/>
    </source>
</evidence>
<evidence type="ECO:0000256" key="12">
    <source>
        <dbReference type="SAM" id="SignalP"/>
    </source>
</evidence>
<keyword evidence="9 10" id="KW-0998">Cell outer membrane</keyword>
<evidence type="ECO:0000256" key="6">
    <source>
        <dbReference type="ARBA" id="ARBA00023004"/>
    </source>
</evidence>
<proteinExistence type="inferred from homology"/>
<name>A0A921MSJ6_9BACT</name>
<dbReference type="Pfam" id="PF13715">
    <property type="entry name" value="CarbopepD_reg_2"/>
    <property type="match status" value="1"/>
</dbReference>
<dbReference type="PROSITE" id="PS52016">
    <property type="entry name" value="TONB_DEPENDENT_REC_3"/>
    <property type="match status" value="1"/>
</dbReference>
<evidence type="ECO:0000313" key="14">
    <source>
        <dbReference type="EMBL" id="HJG89366.1"/>
    </source>
</evidence>
<protein>
    <submittedName>
        <fullName evidence="14">TonB-dependent receptor</fullName>
    </submittedName>
</protein>
<dbReference type="InterPro" id="IPR012910">
    <property type="entry name" value="Plug_dom"/>
</dbReference>
<dbReference type="NCBIfam" id="TIGR04057">
    <property type="entry name" value="SusC_RagA_signa"/>
    <property type="match status" value="1"/>
</dbReference>
<dbReference type="InterPro" id="IPR008969">
    <property type="entry name" value="CarboxyPept-like_regulatory"/>
</dbReference>
<organism evidence="14 15">
    <name type="scientific">Barnesiella viscericola</name>
    <dbReference type="NCBI Taxonomy" id="397865"/>
    <lineage>
        <taxon>Bacteria</taxon>
        <taxon>Pseudomonadati</taxon>
        <taxon>Bacteroidota</taxon>
        <taxon>Bacteroidia</taxon>
        <taxon>Bacteroidales</taxon>
        <taxon>Barnesiellaceae</taxon>
        <taxon>Barnesiella</taxon>
    </lineage>
</organism>
<keyword evidence="2 10" id="KW-0813">Transport</keyword>
<keyword evidence="12" id="KW-0732">Signal</keyword>
<keyword evidence="4" id="KW-0410">Iron transport</keyword>
<evidence type="ECO:0000256" key="3">
    <source>
        <dbReference type="ARBA" id="ARBA00022452"/>
    </source>
</evidence>
<dbReference type="AlphaFoldDB" id="A0A921MSJ6"/>
<accession>A0A921MSJ6</accession>
<dbReference type="Gene3D" id="3.55.50.30">
    <property type="match status" value="1"/>
</dbReference>
<keyword evidence="3 10" id="KW-1134">Transmembrane beta strand</keyword>
<dbReference type="InterPro" id="IPR036942">
    <property type="entry name" value="Beta-barrel_TonB_sf"/>
</dbReference>
<keyword evidence="14" id="KW-0675">Receptor</keyword>
<evidence type="ECO:0000259" key="13">
    <source>
        <dbReference type="SMART" id="SM00965"/>
    </source>
</evidence>
<dbReference type="FunFam" id="2.170.130.10:FF:000008">
    <property type="entry name" value="SusC/RagA family TonB-linked outer membrane protein"/>
    <property type="match status" value="1"/>
</dbReference>
<dbReference type="RefSeq" id="WP_273306432.1">
    <property type="nucleotide sequence ID" value="NZ_DYUD01000023.1"/>
</dbReference>
<dbReference type="GO" id="GO:0009279">
    <property type="term" value="C:cell outer membrane"/>
    <property type="evidence" value="ECO:0007669"/>
    <property type="project" value="UniProtKB-SubCell"/>
</dbReference>
<dbReference type="InterPro" id="IPR023997">
    <property type="entry name" value="TonB-dep_OMP_SusC/RagA_CS"/>
</dbReference>
<reference evidence="14" key="1">
    <citation type="journal article" date="2021" name="PeerJ">
        <title>Extensive microbial diversity within the chicken gut microbiome revealed by metagenomics and culture.</title>
        <authorList>
            <person name="Gilroy R."/>
            <person name="Ravi A."/>
            <person name="Getino M."/>
            <person name="Pursley I."/>
            <person name="Horton D.L."/>
            <person name="Alikhan N.F."/>
            <person name="Baker D."/>
            <person name="Gharbi K."/>
            <person name="Hall N."/>
            <person name="Watson M."/>
            <person name="Adriaenssens E.M."/>
            <person name="Foster-Nyarko E."/>
            <person name="Jarju S."/>
            <person name="Secka A."/>
            <person name="Antonio M."/>
            <person name="Oren A."/>
            <person name="Chaudhuri R.R."/>
            <person name="La Ragione R."/>
            <person name="Hildebrand F."/>
            <person name="Pallen M.J."/>
        </authorList>
    </citation>
    <scope>NUCLEOTIDE SEQUENCE</scope>
    <source>
        <strain evidence="14">CHK121-7720</strain>
    </source>
</reference>
<evidence type="ECO:0000256" key="9">
    <source>
        <dbReference type="ARBA" id="ARBA00023237"/>
    </source>
</evidence>
<feature type="signal peptide" evidence="12">
    <location>
        <begin position="1"/>
        <end position="42"/>
    </location>
</feature>
<keyword evidence="5 10" id="KW-0812">Transmembrane</keyword>
<keyword evidence="4" id="KW-0406">Ion transport</keyword>
<dbReference type="SMART" id="SM00965">
    <property type="entry name" value="STN"/>
    <property type="match status" value="1"/>
</dbReference>
<evidence type="ECO:0000256" key="2">
    <source>
        <dbReference type="ARBA" id="ARBA00022448"/>
    </source>
</evidence>
<dbReference type="Gene3D" id="2.40.170.20">
    <property type="entry name" value="TonB-dependent receptor, beta-barrel domain"/>
    <property type="match status" value="1"/>
</dbReference>
<gene>
    <name evidence="14" type="ORF">K8U91_07855</name>
</gene>
<evidence type="ECO:0000256" key="4">
    <source>
        <dbReference type="ARBA" id="ARBA00022496"/>
    </source>
</evidence>
<evidence type="ECO:0000313" key="15">
    <source>
        <dbReference type="Proteomes" id="UP000757103"/>
    </source>
</evidence>
<evidence type="ECO:0000256" key="11">
    <source>
        <dbReference type="RuleBase" id="RU003357"/>
    </source>
</evidence>
<dbReference type="InterPro" id="IPR023996">
    <property type="entry name" value="TonB-dep_OMP_SusC/RagA"/>
</dbReference>
<evidence type="ECO:0000256" key="10">
    <source>
        <dbReference type="PROSITE-ProRule" id="PRU01360"/>
    </source>
</evidence>
<sequence length="1144" mass="126644">MNSITRQWGKAPTSGSLKHRLGRLVTALLLFSALAIPTEASAQSEHVSVTGENLTQVFKEIEKQTHYTFVYRDNINPDATVEVNAQNRPLSEVLTEILSPMGLTYSLNNRTITITKAASPAKTSAKKKGDVAISGKVLDKEGEPLIGATIMVKGTSLGTNADIDGNYTLSKVPADGVVIFSFIGYTPRSIKASDTDALKQVVLQDDNNILDEVVAVGYGTMKKRDLTGAVSTVKLSDDPIGTTSSVSRMLAGKAAGLQVTTPNAQPGGATNFLIRGAASVNASNSPLFIIDGFPVNSTGDVGGGYYQYGSNDNILGQLNPNDIESIDVLKDASSTAIYGSRAANGVIIITTKQGSQGAPKVTYSGTVSVQTIADKYKMENASGWMEAANAINYDRYMRDCMYYPYGHSRQDNPAYVPTYTAEQIANAPYDTDWFDEVSRTGFQTQHNISVSGGTQLTKYLISGNFFKQDGVIKNNDLTRYTLRSNLEQKIGRMVTVGLNMFYSASTTHDVPLVGHDGPEFDPIITVALKMNPLLPVRDEDGNYTMNPKAAYTPNPVSMLDIENKYSRERLMTNGFIEIKPWDFLTFRANLGLDRTNMKRRIYMPKSTLYGAKVGGQADINEFDKTDYLLDLTATFNKRFGQHNLTAMAGYSYQRFTAEFVNAQNQDFTIESFGYNNLGAGNFSKPGVASGRSSSELASFFGRVNYTFGDRYLLTATIRADGASNFSQHHRWGYFPSVSAGWRFSSEEFMSGTENWLSNGKLRLSWGQTGNSSIGNRIASEYAPSTKFNIGNTLHTGYALSQLGNNNLKWETTTEWNVGIDLGFLNNRINLTAEYYHRVISDLLSSRSLMSFNPVSAISDNIGKTQSQGVELTLNTININTHDLMWTTDVTFSFYRDRWKERADSWVPSAWDKYDGPIRYASGYVSDGLIMPGDEVPHMIGNYPGQIKILDIDGYRYNPDGTIMVDNHGIPLKTGVPDGKLDDADKVMYGTTDPGYLAGLGNTLRYKNFDFNIYFYGMFQVFKDGCYLDRTDYINNIDNYQNVTTSWRDAWSATNLDGKNPGFNQAYSGYGNGDFFARRFYMIRCRNITLGYTLPKIKGISKLRFYIDVNNPFKITNYKGLDLETGDTNAYPNVRSYSFGLEFSL</sequence>
<evidence type="ECO:0000256" key="8">
    <source>
        <dbReference type="ARBA" id="ARBA00023136"/>
    </source>
</evidence>
<dbReference type="InterPro" id="IPR011662">
    <property type="entry name" value="Secretin/TonB_short_N"/>
</dbReference>
<keyword evidence="6" id="KW-0408">Iron</keyword>
<keyword evidence="8 10" id="KW-0472">Membrane</keyword>
<dbReference type="SUPFAM" id="SSF56935">
    <property type="entry name" value="Porins"/>
    <property type="match status" value="1"/>
</dbReference>
<dbReference type="Pfam" id="PF07660">
    <property type="entry name" value="STN"/>
    <property type="match status" value="1"/>
</dbReference>
<comment type="subcellular location">
    <subcellularLocation>
        <location evidence="1 10">Cell outer membrane</location>
        <topology evidence="1 10">Multi-pass membrane protein</topology>
    </subcellularLocation>
</comment>
<dbReference type="GO" id="GO:0006826">
    <property type="term" value="P:iron ion transport"/>
    <property type="evidence" value="ECO:0007669"/>
    <property type="project" value="UniProtKB-KW"/>
</dbReference>
<comment type="caution">
    <text evidence="14">The sequence shown here is derived from an EMBL/GenBank/DDBJ whole genome shotgun (WGS) entry which is preliminary data.</text>
</comment>
<dbReference type="InterPro" id="IPR037066">
    <property type="entry name" value="Plug_dom_sf"/>
</dbReference>
<comment type="similarity">
    <text evidence="10 11">Belongs to the TonB-dependent receptor family.</text>
</comment>
<dbReference type="Proteomes" id="UP000757103">
    <property type="component" value="Unassembled WGS sequence"/>
</dbReference>